<keyword evidence="4" id="KW-1003">Cell membrane</keyword>
<evidence type="ECO:0000256" key="4">
    <source>
        <dbReference type="ARBA" id="ARBA00022475"/>
    </source>
</evidence>
<name>A0A1H7ZRK8_9BACI</name>
<comment type="subcellular location">
    <subcellularLocation>
        <location evidence="1">Cell membrane</location>
        <topology evidence="1">Multi-pass membrane protein</topology>
    </subcellularLocation>
    <subcellularLocation>
        <location evidence="8">Membrane</location>
        <topology evidence="8">Multi-pass membrane protein</topology>
    </subcellularLocation>
</comment>
<dbReference type="RefSeq" id="WP_090742964.1">
    <property type="nucleotide sequence ID" value="NZ_FOBW01000004.1"/>
</dbReference>
<reference evidence="12" key="1">
    <citation type="submission" date="2016-10" db="EMBL/GenBank/DDBJ databases">
        <authorList>
            <person name="Varghese N."/>
            <person name="Submissions S."/>
        </authorList>
    </citation>
    <scope>NUCLEOTIDE SEQUENCE [LARGE SCALE GENOMIC DNA]</scope>
    <source>
        <strain evidence="12">B48,IBRC-M 10115,DSM 25386,CECT 8001</strain>
    </source>
</reference>
<dbReference type="GO" id="GO:0042773">
    <property type="term" value="P:ATP synthesis coupled electron transport"/>
    <property type="evidence" value="ECO:0007669"/>
    <property type="project" value="InterPro"/>
</dbReference>
<feature type="transmembrane region" description="Helical" evidence="9">
    <location>
        <begin position="130"/>
        <end position="150"/>
    </location>
</feature>
<dbReference type="PANTHER" id="PTHR42703">
    <property type="entry name" value="NADH DEHYDROGENASE"/>
    <property type="match status" value="1"/>
</dbReference>
<dbReference type="PANTHER" id="PTHR42703:SF1">
    <property type="entry name" value="NA(+)_H(+) ANTIPORTER SUBUNIT D1"/>
    <property type="match status" value="1"/>
</dbReference>
<evidence type="ECO:0000256" key="9">
    <source>
        <dbReference type="SAM" id="Phobius"/>
    </source>
</evidence>
<dbReference type="GO" id="GO:0008137">
    <property type="term" value="F:NADH dehydrogenase (ubiquinone) activity"/>
    <property type="evidence" value="ECO:0007669"/>
    <property type="project" value="InterPro"/>
</dbReference>
<feature type="transmembrane region" description="Helical" evidence="9">
    <location>
        <begin position="72"/>
        <end position="95"/>
    </location>
</feature>
<accession>A0A1H7ZRK8</accession>
<feature type="transmembrane region" description="Helical" evidence="9">
    <location>
        <begin position="6"/>
        <end position="24"/>
    </location>
</feature>
<feature type="transmembrane region" description="Helical" evidence="9">
    <location>
        <begin position="406"/>
        <end position="427"/>
    </location>
</feature>
<keyword evidence="6 9" id="KW-1133">Transmembrane helix</keyword>
<feature type="domain" description="NADH:quinone oxidoreductase/Mrp antiporter transmembrane" evidence="10">
    <location>
        <begin position="128"/>
        <end position="416"/>
    </location>
</feature>
<keyword evidence="3" id="KW-0813">Transport</keyword>
<evidence type="ECO:0000256" key="6">
    <source>
        <dbReference type="ARBA" id="ARBA00022989"/>
    </source>
</evidence>
<dbReference type="InterPro" id="IPR003918">
    <property type="entry name" value="NADH_UbQ_OxRdtase"/>
</dbReference>
<feature type="transmembrane region" description="Helical" evidence="9">
    <location>
        <begin position="269"/>
        <end position="293"/>
    </location>
</feature>
<organism evidence="11 12">
    <name type="scientific">Mesobacillus persicus</name>
    <dbReference type="NCBI Taxonomy" id="930146"/>
    <lineage>
        <taxon>Bacteria</taxon>
        <taxon>Bacillati</taxon>
        <taxon>Bacillota</taxon>
        <taxon>Bacilli</taxon>
        <taxon>Bacillales</taxon>
        <taxon>Bacillaceae</taxon>
        <taxon>Mesobacillus</taxon>
    </lineage>
</organism>
<dbReference type="AlphaFoldDB" id="A0A1H7ZRK8"/>
<dbReference type="InterPro" id="IPR050586">
    <property type="entry name" value="CPA3_Na-H_Antiporter_D"/>
</dbReference>
<feature type="transmembrane region" description="Helical" evidence="9">
    <location>
        <begin position="107"/>
        <end position="124"/>
    </location>
</feature>
<feature type="transmembrane region" description="Helical" evidence="9">
    <location>
        <begin position="31"/>
        <end position="52"/>
    </location>
</feature>
<evidence type="ECO:0000256" key="3">
    <source>
        <dbReference type="ARBA" id="ARBA00022449"/>
    </source>
</evidence>
<feature type="transmembrane region" description="Helical" evidence="9">
    <location>
        <begin position="368"/>
        <end position="386"/>
    </location>
</feature>
<evidence type="ECO:0000313" key="11">
    <source>
        <dbReference type="EMBL" id="SEM61282.1"/>
    </source>
</evidence>
<dbReference type="GO" id="GO:0015297">
    <property type="term" value="F:antiporter activity"/>
    <property type="evidence" value="ECO:0007669"/>
    <property type="project" value="UniProtKB-KW"/>
</dbReference>
<evidence type="ECO:0000256" key="2">
    <source>
        <dbReference type="ARBA" id="ARBA00005346"/>
    </source>
</evidence>
<evidence type="ECO:0000256" key="5">
    <source>
        <dbReference type="ARBA" id="ARBA00022692"/>
    </source>
</evidence>
<evidence type="ECO:0000256" key="8">
    <source>
        <dbReference type="RuleBase" id="RU000320"/>
    </source>
</evidence>
<dbReference type="InterPro" id="IPR001750">
    <property type="entry name" value="ND/Mrp_TM"/>
</dbReference>
<dbReference type="Proteomes" id="UP000198553">
    <property type="component" value="Unassembled WGS sequence"/>
</dbReference>
<evidence type="ECO:0000256" key="1">
    <source>
        <dbReference type="ARBA" id="ARBA00004651"/>
    </source>
</evidence>
<sequence>MNSLITLPLLIPFFTAIILVFFAKNIPVQRWISTIGSISTIIAAVFLAITVYTDGIQTMNLGNWEAPFGITLVSDMTSILLVLTTSLIAFVCLLYSFRSIGKEREEFYYYPSFFFLVLGVNGAFTTGDIFNLFVFFEVMLMASYVLLVLGGTKIQLRETIKYLLVNIISSGLFVMGVAYLYSVVGTLNMAHISLRLHEMGQSGIVTVIAVLFLIVFGIKGALFPLYFWLPGAYYAPPAPVMAMFGALLTKVGIYSIARTYTLFFTQDVGYTHGLLEILAIFTIILGAIGAIAYSDVKKIIIYNIIVAVGVILFGVATFTPESLTGSVFYLIHDMIIKAALFLLIGIIIKVAGTSNLKEMGGLIHRYPGLGWTFFIAALALSGIPPLSGFMGKILIVRAGIDAGNYWGSGIVLLSSLFVLFSVMKIFINGFWGEAREYKQQEKVPVKWLLTAPVILTICAVLYGLGTEALYPIISTAAETLSNPEIYINAVLKE</sequence>
<proteinExistence type="inferred from homology"/>
<dbReference type="NCBIfam" id="NF009306">
    <property type="entry name" value="PRK12663.1"/>
    <property type="match status" value="1"/>
</dbReference>
<dbReference type="STRING" id="930146.SAMN05192533_10467"/>
<dbReference type="Pfam" id="PF00361">
    <property type="entry name" value="Proton_antipo_M"/>
    <property type="match status" value="1"/>
</dbReference>
<dbReference type="NCBIfam" id="NF005818">
    <property type="entry name" value="PRK07691.1"/>
    <property type="match status" value="1"/>
</dbReference>
<comment type="similarity">
    <text evidence="2">Belongs to the CPA3 antiporters (TC 2.A.63) subunit D family.</text>
</comment>
<feature type="transmembrane region" description="Helical" evidence="9">
    <location>
        <begin position="240"/>
        <end position="257"/>
    </location>
</feature>
<keyword evidence="3" id="KW-0050">Antiport</keyword>
<dbReference type="PRINTS" id="PR01437">
    <property type="entry name" value="NUOXDRDTASE4"/>
</dbReference>
<feature type="transmembrane region" description="Helical" evidence="9">
    <location>
        <begin position="326"/>
        <end position="348"/>
    </location>
</feature>
<keyword evidence="7 9" id="KW-0472">Membrane</keyword>
<feature type="transmembrane region" description="Helical" evidence="9">
    <location>
        <begin position="204"/>
        <end position="228"/>
    </location>
</feature>
<dbReference type="EMBL" id="FOBW01000004">
    <property type="protein sequence ID" value="SEM61282.1"/>
    <property type="molecule type" value="Genomic_DNA"/>
</dbReference>
<dbReference type="GO" id="GO:0005886">
    <property type="term" value="C:plasma membrane"/>
    <property type="evidence" value="ECO:0007669"/>
    <property type="project" value="UniProtKB-SubCell"/>
</dbReference>
<keyword evidence="12" id="KW-1185">Reference proteome</keyword>
<evidence type="ECO:0000256" key="7">
    <source>
        <dbReference type="ARBA" id="ARBA00023136"/>
    </source>
</evidence>
<feature type="transmembrane region" description="Helical" evidence="9">
    <location>
        <begin position="300"/>
        <end position="320"/>
    </location>
</feature>
<keyword evidence="5 8" id="KW-0812">Transmembrane</keyword>
<protein>
    <submittedName>
        <fullName evidence="11">Multisubunit sodium/proton antiporter, MrpD subunit</fullName>
    </submittedName>
</protein>
<feature type="transmembrane region" description="Helical" evidence="9">
    <location>
        <begin position="447"/>
        <end position="465"/>
    </location>
</feature>
<dbReference type="OrthoDB" id="9811718at2"/>
<feature type="transmembrane region" description="Helical" evidence="9">
    <location>
        <begin position="162"/>
        <end position="184"/>
    </location>
</feature>
<evidence type="ECO:0000259" key="10">
    <source>
        <dbReference type="Pfam" id="PF00361"/>
    </source>
</evidence>
<evidence type="ECO:0000313" key="12">
    <source>
        <dbReference type="Proteomes" id="UP000198553"/>
    </source>
</evidence>
<gene>
    <name evidence="11" type="ORF">SAMN05192533_10467</name>
</gene>